<evidence type="ECO:0000256" key="1">
    <source>
        <dbReference type="SAM" id="MobiDB-lite"/>
    </source>
</evidence>
<feature type="region of interest" description="Disordered" evidence="1">
    <location>
        <begin position="145"/>
        <end position="166"/>
    </location>
</feature>
<keyword evidence="3" id="KW-1185">Reference proteome</keyword>
<gene>
    <name evidence="2" type="ORF">JX265_000562</name>
</gene>
<evidence type="ECO:0000313" key="3">
    <source>
        <dbReference type="Proteomes" id="UP000829685"/>
    </source>
</evidence>
<dbReference type="Proteomes" id="UP000829685">
    <property type="component" value="Unassembled WGS sequence"/>
</dbReference>
<reference evidence="2" key="1">
    <citation type="submission" date="2021-03" db="EMBL/GenBank/DDBJ databases">
        <title>Revisited historic fungal species revealed as producer of novel bioactive compounds through whole genome sequencing and comparative genomics.</title>
        <authorList>
            <person name="Vignolle G.A."/>
            <person name="Hochenegger N."/>
            <person name="Mach R.L."/>
            <person name="Mach-Aigner A.R."/>
            <person name="Javad Rahimi M."/>
            <person name="Salim K.A."/>
            <person name="Chan C.M."/>
            <person name="Lim L.B.L."/>
            <person name="Cai F."/>
            <person name="Druzhinina I.S."/>
            <person name="U'Ren J.M."/>
            <person name="Derntl C."/>
        </authorList>
    </citation>
    <scope>NUCLEOTIDE SEQUENCE</scope>
    <source>
        <strain evidence="2">TUCIM 5799</strain>
    </source>
</reference>
<name>A0A9P9WZ16_9PEZI</name>
<sequence length="270" mass="30406">MEAPWTGQVGDGMDEICDLSDTIEQHLRCWDPDRVIFMPLLCSGGELPTGSPLAQRCPFMQPQCQQPVTDLDGLSANGLGNPQYSREPSAHERRKQKFDEIVTSRLPPIEEDLDDTIWDIDKGKDGLKEAEPPATLTVKAKIVSKKPEAEECNDSSSLYEDRSSPDFERSGLFLSCAERFLQSRETEEDNASWTHDEGDSSSLYPASSSIISPELESLFGDQESEEHDEEDQGLYYYFPNLEPEAGCCWLWDMIKSAWNRIRGRTVTLDA</sequence>
<organism evidence="2 3">
    <name type="scientific">Neoarthrinium moseri</name>
    <dbReference type="NCBI Taxonomy" id="1658444"/>
    <lineage>
        <taxon>Eukaryota</taxon>
        <taxon>Fungi</taxon>
        <taxon>Dikarya</taxon>
        <taxon>Ascomycota</taxon>
        <taxon>Pezizomycotina</taxon>
        <taxon>Sordariomycetes</taxon>
        <taxon>Xylariomycetidae</taxon>
        <taxon>Amphisphaeriales</taxon>
        <taxon>Apiosporaceae</taxon>
        <taxon>Neoarthrinium</taxon>
    </lineage>
</organism>
<dbReference type="AlphaFoldDB" id="A0A9P9WZ16"/>
<comment type="caution">
    <text evidence="2">The sequence shown here is derived from an EMBL/GenBank/DDBJ whole genome shotgun (WGS) entry which is preliminary data.</text>
</comment>
<feature type="region of interest" description="Disordered" evidence="1">
    <location>
        <begin position="77"/>
        <end position="96"/>
    </location>
</feature>
<feature type="region of interest" description="Disordered" evidence="1">
    <location>
        <begin position="185"/>
        <end position="206"/>
    </location>
</feature>
<proteinExistence type="predicted"/>
<evidence type="ECO:0000313" key="2">
    <source>
        <dbReference type="EMBL" id="KAI1881736.1"/>
    </source>
</evidence>
<accession>A0A9P9WZ16</accession>
<protein>
    <submittedName>
        <fullName evidence="2">Uncharacterized protein</fullName>
    </submittedName>
</protein>
<dbReference type="EMBL" id="JAFIMR010000001">
    <property type="protein sequence ID" value="KAI1881736.1"/>
    <property type="molecule type" value="Genomic_DNA"/>
</dbReference>